<comment type="caution">
    <text evidence="4">The sequence shown here is derived from an EMBL/GenBank/DDBJ whole genome shotgun (WGS) entry which is preliminary data.</text>
</comment>
<organism evidence="4 5">
    <name type="scientific">Blomia tropicalis</name>
    <name type="common">Mite</name>
    <dbReference type="NCBI Taxonomy" id="40697"/>
    <lineage>
        <taxon>Eukaryota</taxon>
        <taxon>Metazoa</taxon>
        <taxon>Ecdysozoa</taxon>
        <taxon>Arthropoda</taxon>
        <taxon>Chelicerata</taxon>
        <taxon>Arachnida</taxon>
        <taxon>Acari</taxon>
        <taxon>Acariformes</taxon>
        <taxon>Sarcoptiformes</taxon>
        <taxon>Astigmata</taxon>
        <taxon>Glycyphagoidea</taxon>
        <taxon>Echimyopodidae</taxon>
        <taxon>Blomia</taxon>
    </lineage>
</organism>
<feature type="compositionally biased region" description="Polar residues" evidence="1">
    <location>
        <begin position="48"/>
        <end position="69"/>
    </location>
</feature>
<feature type="region of interest" description="Disordered" evidence="1">
    <location>
        <begin position="256"/>
        <end position="279"/>
    </location>
</feature>
<sequence length="1370" mass="152350">MHTTKGCKSSESTTFSHIDTQLPSESTPDEFEAILNQLSALGSEIDQELSNSKRPTTNNSEMRLNISNTTQSVVQPVNYYVDRAQQHYSHHYHSQTLGHPTETSELTAHTTLRTDSPDNDSAFSDSISLISTEQSSSSSSSTSSSSSSSTVPVTSANLSFSTSTNSSRDGVDQSRTNPINNQVVNQVCPIAIQSQMESSCLPSPPTSPLSTSASQSDSSSITLGSGSTISIEHQLRQLNKQQELFFEQLGNTAGPLESCNNTSESISSSHSNSKGIDHDKQESSKFIFKQKFGDLCSFNVDGANGINTFNDEAVPEMNSNESIDNNVNLVERNIRLALDKIREANYRKLFIKVFAQDNSAKSLLADERMSIGAICGQLAHKNHISMGTNLCIIEHMPHLYLERFYEDHESLVENVLLWGRDTANKLFFMQRTDKYDLFNHPEKYLITKNLTPTLMDTDETLKYNSIRDGFNSNCTMLRNDLISQFFHNTSDSIVKLPTIEGNLFLRSEGKKVWKKYFFTLRSSGLYYCQKGKPKSTKDLICLTTFEMNCVYYGFGWRKKFKSPTDFGFAIKHPQIQTKSPKHIKYLCCETEDDLRLWVTGIRIVKYGKKLLENYEQFRLISDVPENQTRNEDDHVKSPTKLGTTHSSVVMRANRVNRDESARSSSTSSSSGCMSESGQSSVVSTPSIGSCTSSVSNQNGHNLINSHPHSHQMFSMPMEQQPQQHYHGSPIQFNSNGTSQQLSNGFDADFPSMGTIKRKPMVTMMPKIPLTNTTRNLALQSDDALVEVNENGLSSGQQQLIPSSSDDDFSFYNSNNGEFQRGSFKSGTLRRSTSKSMHPSIGSLSHHHCYIQTTPPPPPPPPPAMIHQTESLTNVRSDSEDELPPPPPPLSVSILKETDSTQSLNNSFPPPPPPEILNPNGMLELSTHVSMTPQPQPKNPLNNSRLTRRSSDLSSNSTLFLNYKNNNNHHHQHNNEPIPVQSIITSPQCRASIAVPSPFIERSHSESLVVHSSTSNLHSSPTGFATMKPYHTRGHSGSSRLHRQLTLDLHSMNKYGTTPRIRNENFIASLATNGTVQYSGANVRNDTNGNINEGTNNNNNNSNNNMMITNGSSPFNQHRQATMSHYSTTMTDHYGNKRLNMIGNTMTNAPSMPPPPPPPSSSIASSSMETHTSAIHTYPSNKENIIYMSISPHLLQKHQQMQQQNNNNTGVSFDVYGSMAIPSPNHHRLNHEPTPETLFLKNMERVMQKKWHVAQMLTQDGYCNSTPGQVLGFRDTGYLPPRDDSSANNTMSHDRTKSVRIVDSPSSVMVGVDQLNSGSMVPQSPTHYPNQAQLIYGSMYSTQHKKIPPPPPRRSEKTHLSNTINCTSSRR</sequence>
<feature type="compositionally biased region" description="Low complexity" evidence="1">
    <location>
        <begin position="132"/>
        <end position="155"/>
    </location>
</feature>
<evidence type="ECO:0000259" key="2">
    <source>
        <dbReference type="PROSITE" id="PS50003"/>
    </source>
</evidence>
<feature type="compositionally biased region" description="Polar residues" evidence="1">
    <location>
        <begin position="1"/>
        <end position="26"/>
    </location>
</feature>
<reference evidence="4" key="1">
    <citation type="submission" date="2022-12" db="EMBL/GenBank/DDBJ databases">
        <title>Genome assemblies of Blomia tropicalis.</title>
        <authorList>
            <person name="Cui Y."/>
        </authorList>
    </citation>
    <scope>NUCLEOTIDE SEQUENCE</scope>
    <source>
        <tissue evidence="4">Adult mites</tissue>
    </source>
</reference>
<dbReference type="GO" id="GO:0007165">
    <property type="term" value="P:signal transduction"/>
    <property type="evidence" value="ECO:0007669"/>
    <property type="project" value="InterPro"/>
</dbReference>
<feature type="compositionally biased region" description="Low complexity" evidence="1">
    <location>
        <begin position="258"/>
        <end position="273"/>
    </location>
</feature>
<feature type="compositionally biased region" description="Polar residues" evidence="1">
    <location>
        <begin position="792"/>
        <end position="801"/>
    </location>
</feature>
<protein>
    <submittedName>
        <fullName evidence="4">Uncharacterized protein</fullName>
    </submittedName>
</protein>
<dbReference type="PANTHER" id="PTHR11243:SF23">
    <property type="entry name" value="LD06925P"/>
    <property type="match status" value="1"/>
</dbReference>
<dbReference type="Gene3D" id="2.30.29.30">
    <property type="entry name" value="Pleckstrin-homology domain (PH domain)/Phosphotyrosine-binding domain (PTB)"/>
    <property type="match status" value="1"/>
</dbReference>
<name>A0A9Q0MGF5_BLOTA</name>
<dbReference type="OMA" id="KWHVAQM"/>
<evidence type="ECO:0000313" key="4">
    <source>
        <dbReference type="EMBL" id="KAJ6224067.1"/>
    </source>
</evidence>
<dbReference type="SMART" id="SM00233">
    <property type="entry name" value="PH"/>
    <property type="match status" value="1"/>
</dbReference>
<dbReference type="InterPro" id="IPR039664">
    <property type="entry name" value="GRB/APBB1IP"/>
</dbReference>
<accession>A0A9Q0MGF5</accession>
<dbReference type="EMBL" id="JAPWDV010000001">
    <property type="protein sequence ID" value="KAJ6224067.1"/>
    <property type="molecule type" value="Genomic_DNA"/>
</dbReference>
<evidence type="ECO:0000313" key="5">
    <source>
        <dbReference type="Proteomes" id="UP001142055"/>
    </source>
</evidence>
<feature type="region of interest" description="Disordered" evidence="1">
    <location>
        <begin position="1082"/>
        <end position="1102"/>
    </location>
</feature>
<proteinExistence type="predicted"/>
<feature type="compositionally biased region" description="Polar residues" evidence="1">
    <location>
        <begin position="681"/>
        <end position="706"/>
    </location>
</feature>
<feature type="domain" description="PH" evidence="2">
    <location>
        <begin position="496"/>
        <end position="606"/>
    </location>
</feature>
<dbReference type="PROSITE" id="PS50200">
    <property type="entry name" value="RA"/>
    <property type="match status" value="1"/>
</dbReference>
<dbReference type="SUPFAM" id="SSF50729">
    <property type="entry name" value="PH domain-like"/>
    <property type="match status" value="1"/>
</dbReference>
<dbReference type="Proteomes" id="UP001142055">
    <property type="component" value="Chromosome 1"/>
</dbReference>
<feature type="compositionally biased region" description="Low complexity" evidence="1">
    <location>
        <begin position="662"/>
        <end position="680"/>
    </location>
</feature>
<dbReference type="PANTHER" id="PTHR11243">
    <property type="entry name" value="GROWTH FACTOR RECEPTOR-BOUND PROTEIN"/>
    <property type="match status" value="1"/>
</dbReference>
<keyword evidence="5" id="KW-1185">Reference proteome</keyword>
<dbReference type="Pfam" id="PF21989">
    <property type="entry name" value="RA_2"/>
    <property type="match status" value="1"/>
</dbReference>
<feature type="region of interest" description="Disordered" evidence="1">
    <location>
        <begin position="197"/>
        <end position="225"/>
    </location>
</feature>
<feature type="compositionally biased region" description="Low complexity" evidence="1">
    <location>
        <begin position="1084"/>
        <end position="1102"/>
    </location>
</feature>
<feature type="compositionally biased region" description="Low complexity" evidence="1">
    <location>
        <begin position="208"/>
        <end position="225"/>
    </location>
</feature>
<dbReference type="SMART" id="SM00314">
    <property type="entry name" value="RA"/>
    <property type="match status" value="1"/>
</dbReference>
<feature type="domain" description="Ras-associating" evidence="3">
    <location>
        <begin position="347"/>
        <end position="434"/>
    </location>
</feature>
<gene>
    <name evidence="4" type="ORF">RDWZM_002612</name>
</gene>
<feature type="compositionally biased region" description="Polar residues" evidence="1">
    <location>
        <begin position="1359"/>
        <end position="1370"/>
    </location>
</feature>
<dbReference type="PROSITE" id="PS50003">
    <property type="entry name" value="PH_DOMAIN"/>
    <property type="match status" value="1"/>
</dbReference>
<feature type="region of interest" description="Disordered" evidence="1">
    <location>
        <begin position="1"/>
        <end position="27"/>
    </location>
</feature>
<feature type="region of interest" description="Disordered" evidence="1">
    <location>
        <begin position="132"/>
        <end position="178"/>
    </location>
</feature>
<evidence type="ECO:0000259" key="3">
    <source>
        <dbReference type="PROSITE" id="PS50200"/>
    </source>
</evidence>
<evidence type="ECO:0000256" key="1">
    <source>
        <dbReference type="SAM" id="MobiDB-lite"/>
    </source>
</evidence>
<feature type="region of interest" description="Disordered" evidence="1">
    <location>
        <begin position="1341"/>
        <end position="1370"/>
    </location>
</feature>
<feature type="compositionally biased region" description="Polar residues" evidence="1">
    <location>
        <begin position="822"/>
        <end position="836"/>
    </location>
</feature>
<dbReference type="SUPFAM" id="SSF54236">
    <property type="entry name" value="Ubiquitin-like"/>
    <property type="match status" value="1"/>
</dbReference>
<feature type="region of interest" description="Disordered" evidence="1">
    <location>
        <begin position="46"/>
        <end position="69"/>
    </location>
</feature>
<feature type="compositionally biased region" description="Polar residues" evidence="1">
    <location>
        <begin position="156"/>
        <end position="178"/>
    </location>
</feature>
<dbReference type="InterPro" id="IPR001849">
    <property type="entry name" value="PH_domain"/>
</dbReference>
<dbReference type="InterPro" id="IPR039665">
    <property type="entry name" value="PH_APBB1IP"/>
</dbReference>
<dbReference type="CDD" id="cd01259">
    <property type="entry name" value="PH_APBB1IP"/>
    <property type="match status" value="1"/>
</dbReference>
<feature type="compositionally biased region" description="Polar residues" evidence="1">
    <location>
        <begin position="717"/>
        <end position="742"/>
    </location>
</feature>
<dbReference type="Gene3D" id="3.10.20.90">
    <property type="entry name" value="Phosphatidylinositol 3-kinase Catalytic Subunit, Chain A, domain 1"/>
    <property type="match status" value="1"/>
</dbReference>
<dbReference type="InterPro" id="IPR000159">
    <property type="entry name" value="RA_dom"/>
</dbReference>
<dbReference type="Pfam" id="PF00169">
    <property type="entry name" value="PH"/>
    <property type="match status" value="1"/>
</dbReference>
<feature type="compositionally biased region" description="Pro residues" evidence="1">
    <location>
        <begin position="853"/>
        <end position="863"/>
    </location>
</feature>
<feature type="region of interest" description="Disordered" evidence="1">
    <location>
        <begin position="792"/>
        <end position="952"/>
    </location>
</feature>
<feature type="region of interest" description="Disordered" evidence="1">
    <location>
        <begin position="628"/>
        <end position="742"/>
    </location>
</feature>
<dbReference type="InterPro" id="IPR029071">
    <property type="entry name" value="Ubiquitin-like_domsf"/>
</dbReference>
<dbReference type="InterPro" id="IPR011993">
    <property type="entry name" value="PH-like_dom_sf"/>
</dbReference>